<dbReference type="Gramene" id="OMP11207">
    <property type="protein sequence ID" value="OMP11207"/>
    <property type="gene ID" value="CCACVL1_00624"/>
</dbReference>
<feature type="compositionally biased region" description="Basic residues" evidence="1">
    <location>
        <begin position="24"/>
        <end position="35"/>
    </location>
</feature>
<dbReference type="AlphaFoldDB" id="A0A1R3KVZ4"/>
<evidence type="ECO:0000313" key="2">
    <source>
        <dbReference type="EMBL" id="OMP11207.1"/>
    </source>
</evidence>
<feature type="compositionally biased region" description="Basic residues" evidence="1">
    <location>
        <begin position="1"/>
        <end position="14"/>
    </location>
</feature>
<keyword evidence="3" id="KW-1185">Reference proteome</keyword>
<dbReference type="EMBL" id="AWWV01001479">
    <property type="protein sequence ID" value="OMP11207.1"/>
    <property type="molecule type" value="Genomic_DNA"/>
</dbReference>
<evidence type="ECO:0000313" key="3">
    <source>
        <dbReference type="Proteomes" id="UP000188268"/>
    </source>
</evidence>
<gene>
    <name evidence="2" type="ORF">CCACVL1_00624</name>
</gene>
<dbReference type="Proteomes" id="UP000188268">
    <property type="component" value="Unassembled WGS sequence"/>
</dbReference>
<accession>A0A1R3KVZ4</accession>
<reference evidence="2 3" key="1">
    <citation type="submission" date="2013-09" db="EMBL/GenBank/DDBJ databases">
        <title>Corchorus capsularis genome sequencing.</title>
        <authorList>
            <person name="Alam M."/>
            <person name="Haque M.S."/>
            <person name="Islam M.S."/>
            <person name="Emdad E.M."/>
            <person name="Islam M.M."/>
            <person name="Ahmed B."/>
            <person name="Halim A."/>
            <person name="Hossen Q.M.M."/>
            <person name="Hossain M.Z."/>
            <person name="Ahmed R."/>
            <person name="Khan M.M."/>
            <person name="Islam R."/>
            <person name="Rashid M.M."/>
            <person name="Khan S.A."/>
            <person name="Rahman M.S."/>
            <person name="Alam M."/>
        </authorList>
    </citation>
    <scope>NUCLEOTIDE SEQUENCE [LARGE SCALE GENOMIC DNA]</scope>
    <source>
        <strain evidence="3">cv. CVL-1</strain>
        <tissue evidence="2">Whole seedling</tissue>
    </source>
</reference>
<comment type="caution">
    <text evidence="2">The sequence shown here is derived from an EMBL/GenBank/DDBJ whole genome shotgun (WGS) entry which is preliminary data.</text>
</comment>
<proteinExistence type="predicted"/>
<sequence length="35" mass="4058">MKRGKKAGHKKNSRGYHSGSMYKSRNRSRSLHGIR</sequence>
<feature type="region of interest" description="Disordered" evidence="1">
    <location>
        <begin position="1"/>
        <end position="35"/>
    </location>
</feature>
<organism evidence="2 3">
    <name type="scientific">Corchorus capsularis</name>
    <name type="common">Jute</name>
    <dbReference type="NCBI Taxonomy" id="210143"/>
    <lineage>
        <taxon>Eukaryota</taxon>
        <taxon>Viridiplantae</taxon>
        <taxon>Streptophyta</taxon>
        <taxon>Embryophyta</taxon>
        <taxon>Tracheophyta</taxon>
        <taxon>Spermatophyta</taxon>
        <taxon>Magnoliopsida</taxon>
        <taxon>eudicotyledons</taxon>
        <taxon>Gunneridae</taxon>
        <taxon>Pentapetalae</taxon>
        <taxon>rosids</taxon>
        <taxon>malvids</taxon>
        <taxon>Malvales</taxon>
        <taxon>Malvaceae</taxon>
        <taxon>Grewioideae</taxon>
        <taxon>Apeibeae</taxon>
        <taxon>Corchorus</taxon>
    </lineage>
</organism>
<protein>
    <submittedName>
        <fullName evidence="2">Uncharacterized protein</fullName>
    </submittedName>
</protein>
<name>A0A1R3KVZ4_COCAP</name>
<evidence type="ECO:0000256" key="1">
    <source>
        <dbReference type="SAM" id="MobiDB-lite"/>
    </source>
</evidence>